<organism evidence="1">
    <name type="scientific">marine metagenome</name>
    <dbReference type="NCBI Taxonomy" id="408172"/>
    <lineage>
        <taxon>unclassified sequences</taxon>
        <taxon>metagenomes</taxon>
        <taxon>ecological metagenomes</taxon>
    </lineage>
</organism>
<feature type="non-terminal residue" evidence="1">
    <location>
        <position position="1"/>
    </location>
</feature>
<accession>A0A382FMP8</accession>
<evidence type="ECO:0000313" key="1">
    <source>
        <dbReference type="EMBL" id="SVB64396.1"/>
    </source>
</evidence>
<proteinExistence type="predicted"/>
<reference evidence="1" key="1">
    <citation type="submission" date="2018-05" db="EMBL/GenBank/DDBJ databases">
        <authorList>
            <person name="Lanie J.A."/>
            <person name="Ng W.-L."/>
            <person name="Kazmierczak K.M."/>
            <person name="Andrzejewski T.M."/>
            <person name="Davidsen T.M."/>
            <person name="Wayne K.J."/>
            <person name="Tettelin H."/>
            <person name="Glass J.I."/>
            <person name="Rusch D."/>
            <person name="Podicherti R."/>
            <person name="Tsui H.-C.T."/>
            <person name="Winkler M.E."/>
        </authorList>
    </citation>
    <scope>NUCLEOTIDE SEQUENCE</scope>
</reference>
<feature type="non-terminal residue" evidence="1">
    <location>
        <position position="56"/>
    </location>
</feature>
<protein>
    <submittedName>
        <fullName evidence="1">Uncharacterized protein</fullName>
    </submittedName>
</protein>
<dbReference type="AlphaFoldDB" id="A0A382FMP8"/>
<dbReference type="EMBL" id="UINC01050892">
    <property type="protein sequence ID" value="SVB64396.1"/>
    <property type="molecule type" value="Genomic_DNA"/>
</dbReference>
<name>A0A382FMP8_9ZZZZ</name>
<gene>
    <name evidence="1" type="ORF">METZ01_LOCUS217250</name>
</gene>
<sequence>VAQQSAAVIKVYREIFPNRSNQVVVEALKRYGLWRVERPDVLGGGAGNRVVFSYRV</sequence>